<dbReference type="Pfam" id="PF00386">
    <property type="entry name" value="C1q"/>
    <property type="match status" value="1"/>
</dbReference>
<protein>
    <submittedName>
        <fullName evidence="11">Elastin microfibril interfacer 2</fullName>
    </submittedName>
</protein>
<keyword evidence="3" id="KW-0272">Extracellular matrix</keyword>
<feature type="compositionally biased region" description="Polar residues" evidence="8">
    <location>
        <begin position="660"/>
        <end position="671"/>
    </location>
</feature>
<keyword evidence="2" id="KW-0964">Secreted</keyword>
<keyword evidence="4" id="KW-0732">Signal</keyword>
<evidence type="ECO:0000256" key="7">
    <source>
        <dbReference type="SAM" id="Coils"/>
    </source>
</evidence>
<dbReference type="InterPro" id="IPR001073">
    <property type="entry name" value="C1q_dom"/>
</dbReference>
<evidence type="ECO:0000256" key="6">
    <source>
        <dbReference type="ARBA" id="ARBA00023157"/>
    </source>
</evidence>
<dbReference type="Proteomes" id="UP000694548">
    <property type="component" value="Chromosome sgr08"/>
</dbReference>
<keyword evidence="6" id="KW-1015">Disulfide bond</keyword>
<keyword evidence="5 7" id="KW-0175">Coiled coil</keyword>
<dbReference type="InterPro" id="IPR011489">
    <property type="entry name" value="EMI_domain"/>
</dbReference>
<proteinExistence type="predicted"/>
<feature type="domain" description="C1q" evidence="9">
    <location>
        <begin position="722"/>
        <end position="870"/>
    </location>
</feature>
<dbReference type="InterPro" id="IPR008983">
    <property type="entry name" value="Tumour_necrosis_fac-like_dom"/>
</dbReference>
<reference evidence="11" key="2">
    <citation type="submission" date="2025-08" db="UniProtKB">
        <authorList>
            <consortium name="Ensembl"/>
        </authorList>
    </citation>
    <scope>IDENTIFICATION</scope>
</reference>
<dbReference type="InterPro" id="IPR050392">
    <property type="entry name" value="Collagen/C1q_domain"/>
</dbReference>
<feature type="domain" description="EMI" evidence="10">
    <location>
        <begin position="10"/>
        <end position="87"/>
    </location>
</feature>
<feature type="coiled-coil region" evidence="7">
    <location>
        <begin position="533"/>
        <end position="567"/>
    </location>
</feature>
<dbReference type="PANTHER" id="PTHR15427:SF5">
    <property type="entry name" value="EMILIN-2"/>
    <property type="match status" value="1"/>
</dbReference>
<gene>
    <name evidence="11" type="primary">EMILIN2</name>
</gene>
<feature type="compositionally biased region" description="Polar residues" evidence="8">
    <location>
        <begin position="407"/>
        <end position="421"/>
    </location>
</feature>
<organism evidence="11 12">
    <name type="scientific">Nothobranchius furzeri</name>
    <name type="common">Turquoise killifish</name>
    <dbReference type="NCBI Taxonomy" id="105023"/>
    <lineage>
        <taxon>Eukaryota</taxon>
        <taxon>Metazoa</taxon>
        <taxon>Chordata</taxon>
        <taxon>Craniata</taxon>
        <taxon>Vertebrata</taxon>
        <taxon>Euteleostomi</taxon>
        <taxon>Actinopterygii</taxon>
        <taxon>Neopterygii</taxon>
        <taxon>Teleostei</taxon>
        <taxon>Neoteleostei</taxon>
        <taxon>Acanthomorphata</taxon>
        <taxon>Ovalentaria</taxon>
        <taxon>Atherinomorphae</taxon>
        <taxon>Cyprinodontiformes</taxon>
        <taxon>Nothobranchiidae</taxon>
        <taxon>Nothobranchius</taxon>
    </lineage>
</organism>
<evidence type="ECO:0000259" key="9">
    <source>
        <dbReference type="PROSITE" id="PS50871"/>
    </source>
</evidence>
<evidence type="ECO:0000259" key="10">
    <source>
        <dbReference type="PROSITE" id="PS51041"/>
    </source>
</evidence>
<feature type="region of interest" description="Disordered" evidence="8">
    <location>
        <begin position="401"/>
        <end position="421"/>
    </location>
</feature>
<feature type="region of interest" description="Disordered" evidence="8">
    <location>
        <begin position="102"/>
        <end position="121"/>
    </location>
</feature>
<evidence type="ECO:0000256" key="3">
    <source>
        <dbReference type="ARBA" id="ARBA00022530"/>
    </source>
</evidence>
<dbReference type="Gene3D" id="2.60.120.40">
    <property type="match status" value="1"/>
</dbReference>
<evidence type="ECO:0000256" key="1">
    <source>
        <dbReference type="ARBA" id="ARBA00004498"/>
    </source>
</evidence>
<sequence>MAPKRVRGASENWCAYVVHKNVSCAVVGGTESFAQPEFLPCPLEQPDCAQQVIYQTHFRPMYKISYKTVTELEWRCCPGYQGYDCMEVKDLRLLHAERLPHGQVGGQTGGRARAGHGGPEREQHLEEEVQRLSQMVLDMQVRMTDMTSSLRLDFQEDASKMLATLLNDLKLPASAQGAEAETVQVQDFSFDHETIQVDDVISKINQVKDDLESKSNTLDDLLGRVNYHDGQIRLLMEGPHPPPPTVSPASPAGDVDLRAYVDDQIRSLREEMMEGMEIKMADLKNSCDYKILSVQDQCEGQEANYNSLAELMDSKEGDLRNEIQDLRTKVADLGKVDSEGSDSVLTRLERLETHLNSSERSLMAQCLSVEESLRNKQEEAVKDLEKTLEGKLSSMEDKLSNLLGDTGATSPSDSQNESLKNSVQNLDQRLKSVCSQDCRANWTSLENLQRDLKSYKSVVDTMKIDLNIQMRNVESMRGQLLNHSRIEDLNDEISDLKVHLGIVEDLISDIALQQSQTQNNRNTSWDQVKTGGEQETRNLLELHRAQHQELRQRLDQLGKEVKAEADRCREATQGVGAEIADMDSRMVNVESLCNKLDPISSSILRIKDGLNKHVSRLWACVNQHLSGVCTFDQLFLSLCRLLFCSGVPAGLGEVRPPQISSTSLRLSTGSADPSLPQPPVMETGEAGPPGKMASSKPPEGADGITMPVQGFAGAPGEARLMNSCGEVSFSAGLTLPYSEGEVGIIKFNKVLVNDGGHYDAQTGTFTAPVDGRYLVTAVLSPQRGQSIEAALSVSDHSIQKLDSAGFLSEAEASLSHDQCHCGGSALLSLVVSMRRGDQAALMLTAGKLAISDSPQMSSFSAALLYANPLKR</sequence>
<dbReference type="PANTHER" id="PTHR15427">
    <property type="entry name" value="EMILIN ELASTIN MICROFIBRIL INTERFACE-LOCATED PROTEIN ELASTIN MICROFIBRIL INTERFACER"/>
    <property type="match status" value="1"/>
</dbReference>
<keyword evidence="12" id="KW-1185">Reference proteome</keyword>
<dbReference type="SMART" id="SM00110">
    <property type="entry name" value="C1Q"/>
    <property type="match status" value="1"/>
</dbReference>
<dbReference type="GeneTree" id="ENSGT01030000234633"/>
<dbReference type="AlphaFoldDB" id="A0A8C6NMR8"/>
<dbReference type="SUPFAM" id="SSF49842">
    <property type="entry name" value="TNF-like"/>
    <property type="match status" value="1"/>
</dbReference>
<evidence type="ECO:0000313" key="11">
    <source>
        <dbReference type="Ensembl" id="ENSNFUP00015012359.1"/>
    </source>
</evidence>
<reference evidence="11" key="3">
    <citation type="submission" date="2025-09" db="UniProtKB">
        <authorList>
            <consortium name="Ensembl"/>
        </authorList>
    </citation>
    <scope>IDENTIFICATION</scope>
</reference>
<dbReference type="Ensembl" id="ENSNFUT00015012977.1">
    <property type="protein sequence ID" value="ENSNFUP00015012359.1"/>
    <property type="gene ID" value="ENSNFUG00015006065.1"/>
</dbReference>
<evidence type="ECO:0000256" key="4">
    <source>
        <dbReference type="ARBA" id="ARBA00022729"/>
    </source>
</evidence>
<dbReference type="PROSITE" id="PS51041">
    <property type="entry name" value="EMI"/>
    <property type="match status" value="1"/>
</dbReference>
<evidence type="ECO:0000256" key="2">
    <source>
        <dbReference type="ARBA" id="ARBA00022525"/>
    </source>
</evidence>
<evidence type="ECO:0000313" key="12">
    <source>
        <dbReference type="Proteomes" id="UP000694548"/>
    </source>
</evidence>
<comment type="subcellular location">
    <subcellularLocation>
        <location evidence="1">Secreted</location>
        <location evidence="1">Extracellular space</location>
        <location evidence="1">Extracellular matrix</location>
    </subcellularLocation>
</comment>
<feature type="region of interest" description="Disordered" evidence="8">
    <location>
        <begin position="660"/>
        <end position="704"/>
    </location>
</feature>
<dbReference type="Pfam" id="PF07546">
    <property type="entry name" value="EMI"/>
    <property type="match status" value="1"/>
</dbReference>
<evidence type="ECO:0000256" key="5">
    <source>
        <dbReference type="ARBA" id="ARBA00023054"/>
    </source>
</evidence>
<accession>A0A8C6NMR8</accession>
<reference evidence="11" key="1">
    <citation type="submission" date="2014-08" db="EMBL/GenBank/DDBJ databases">
        <authorList>
            <person name="Senf B."/>
            <person name="Petzold A."/>
            <person name="Downie B.R."/>
            <person name="Koch P."/>
            <person name="Platzer M."/>
        </authorList>
    </citation>
    <scope>NUCLEOTIDE SEQUENCE [LARGE SCALE GENOMIC DNA]</scope>
    <source>
        <strain evidence="11">GRZ</strain>
    </source>
</reference>
<dbReference type="PROSITE" id="PS50871">
    <property type="entry name" value="C1Q"/>
    <property type="match status" value="1"/>
</dbReference>
<evidence type="ECO:0000256" key="8">
    <source>
        <dbReference type="SAM" id="MobiDB-lite"/>
    </source>
</evidence>
<name>A0A8C6NMR8_NOTFU</name>